<dbReference type="AlphaFoldDB" id="A0AAV7V6N9"/>
<name>A0AAV7V6N9_PLEWA</name>
<accession>A0AAV7V6N9</accession>
<feature type="compositionally biased region" description="Polar residues" evidence="1">
    <location>
        <begin position="54"/>
        <end position="68"/>
    </location>
</feature>
<comment type="caution">
    <text evidence="2">The sequence shown here is derived from an EMBL/GenBank/DDBJ whole genome shotgun (WGS) entry which is preliminary data.</text>
</comment>
<dbReference type="Proteomes" id="UP001066276">
    <property type="component" value="Chromosome 2_1"/>
</dbReference>
<protein>
    <submittedName>
        <fullName evidence="2">Uncharacterized protein</fullName>
    </submittedName>
</protein>
<feature type="compositionally biased region" description="Basic and acidic residues" evidence="1">
    <location>
        <begin position="35"/>
        <end position="53"/>
    </location>
</feature>
<evidence type="ECO:0000256" key="1">
    <source>
        <dbReference type="SAM" id="MobiDB-lite"/>
    </source>
</evidence>
<feature type="region of interest" description="Disordered" evidence="1">
    <location>
        <begin position="35"/>
        <end position="69"/>
    </location>
</feature>
<evidence type="ECO:0000313" key="3">
    <source>
        <dbReference type="Proteomes" id="UP001066276"/>
    </source>
</evidence>
<evidence type="ECO:0000313" key="2">
    <source>
        <dbReference type="EMBL" id="KAJ1196471.1"/>
    </source>
</evidence>
<gene>
    <name evidence="2" type="ORF">NDU88_000342</name>
</gene>
<dbReference type="EMBL" id="JANPWB010000003">
    <property type="protein sequence ID" value="KAJ1196471.1"/>
    <property type="molecule type" value="Genomic_DNA"/>
</dbReference>
<sequence>MSAESLYVTSYIRRLWTDFRHVYGVAAKEYPLKRDTTIPGTRREGGKESEKTPEQNGEDTQSQESQRNPVEAHALVILAAIRDTKHTQEAYIALLVNEVGIMSTEHTNQTEKKQETENNIGVICLTVQDLMHRCPQLKKGMTNMADRLENVHLIGLPERAEG</sequence>
<proteinExistence type="predicted"/>
<keyword evidence="3" id="KW-1185">Reference proteome</keyword>
<organism evidence="2 3">
    <name type="scientific">Pleurodeles waltl</name>
    <name type="common">Iberian ribbed newt</name>
    <dbReference type="NCBI Taxonomy" id="8319"/>
    <lineage>
        <taxon>Eukaryota</taxon>
        <taxon>Metazoa</taxon>
        <taxon>Chordata</taxon>
        <taxon>Craniata</taxon>
        <taxon>Vertebrata</taxon>
        <taxon>Euteleostomi</taxon>
        <taxon>Amphibia</taxon>
        <taxon>Batrachia</taxon>
        <taxon>Caudata</taxon>
        <taxon>Salamandroidea</taxon>
        <taxon>Salamandridae</taxon>
        <taxon>Pleurodelinae</taxon>
        <taxon>Pleurodeles</taxon>
    </lineage>
</organism>
<reference evidence="2" key="1">
    <citation type="journal article" date="2022" name="bioRxiv">
        <title>Sequencing and chromosome-scale assembly of the giantPleurodeles waltlgenome.</title>
        <authorList>
            <person name="Brown T."/>
            <person name="Elewa A."/>
            <person name="Iarovenko S."/>
            <person name="Subramanian E."/>
            <person name="Araus A.J."/>
            <person name="Petzold A."/>
            <person name="Susuki M."/>
            <person name="Suzuki K.-i.T."/>
            <person name="Hayashi T."/>
            <person name="Toyoda A."/>
            <person name="Oliveira C."/>
            <person name="Osipova E."/>
            <person name="Leigh N.D."/>
            <person name="Simon A."/>
            <person name="Yun M.H."/>
        </authorList>
    </citation>
    <scope>NUCLEOTIDE SEQUENCE</scope>
    <source>
        <strain evidence="2">20211129_DDA</strain>
        <tissue evidence="2">Liver</tissue>
    </source>
</reference>